<dbReference type="Proteomes" id="UP000199095">
    <property type="component" value="Unassembled WGS sequence"/>
</dbReference>
<dbReference type="OrthoDB" id="2428971at2"/>
<dbReference type="InterPro" id="IPR006121">
    <property type="entry name" value="HMA_dom"/>
</dbReference>
<dbReference type="InterPro" id="IPR036163">
    <property type="entry name" value="HMA_dom_sf"/>
</dbReference>
<keyword evidence="2" id="KW-1185">Reference proteome</keyword>
<dbReference type="GO" id="GO:0046872">
    <property type="term" value="F:metal ion binding"/>
    <property type="evidence" value="ECO:0007669"/>
    <property type="project" value="InterPro"/>
</dbReference>
<evidence type="ECO:0000313" key="1">
    <source>
        <dbReference type="EMBL" id="SET98811.1"/>
    </source>
</evidence>
<dbReference type="RefSeq" id="WP_093137165.1">
    <property type="nucleotide sequence ID" value="NZ_FOHJ01000013.1"/>
</dbReference>
<sequence>MPHNTFFVEEAKAHENIQELEATLMNVAGIERVLVDPDDGEIKVEYDDTEIQLQEIAKNILSQGFHIET</sequence>
<dbReference type="Gene3D" id="3.30.70.100">
    <property type="match status" value="1"/>
</dbReference>
<dbReference type="CDD" id="cd00371">
    <property type="entry name" value="HMA"/>
    <property type="match status" value="1"/>
</dbReference>
<proteinExistence type="predicted"/>
<evidence type="ECO:0000313" key="2">
    <source>
        <dbReference type="Proteomes" id="UP000199095"/>
    </source>
</evidence>
<gene>
    <name evidence="1" type="ORF">SAMN05421676_11348</name>
</gene>
<organism evidence="1 2">
    <name type="scientific">Salinibacillus kushneri</name>
    <dbReference type="NCBI Taxonomy" id="237682"/>
    <lineage>
        <taxon>Bacteria</taxon>
        <taxon>Bacillati</taxon>
        <taxon>Bacillota</taxon>
        <taxon>Bacilli</taxon>
        <taxon>Bacillales</taxon>
        <taxon>Bacillaceae</taxon>
        <taxon>Salinibacillus</taxon>
    </lineage>
</organism>
<reference evidence="2" key="1">
    <citation type="submission" date="2016-10" db="EMBL/GenBank/DDBJ databases">
        <authorList>
            <person name="Varghese N."/>
            <person name="Submissions S."/>
        </authorList>
    </citation>
    <scope>NUCLEOTIDE SEQUENCE [LARGE SCALE GENOMIC DNA]</scope>
    <source>
        <strain evidence="2">CGMCC 1.3566</strain>
    </source>
</reference>
<protein>
    <recommendedName>
        <fullName evidence="3">HMA domain-containing protein</fullName>
    </recommendedName>
</protein>
<dbReference type="SUPFAM" id="SSF55008">
    <property type="entry name" value="HMA, heavy metal-associated domain"/>
    <property type="match status" value="1"/>
</dbReference>
<name>A0A1I0IQR4_9BACI</name>
<evidence type="ECO:0008006" key="3">
    <source>
        <dbReference type="Google" id="ProtNLM"/>
    </source>
</evidence>
<accession>A0A1I0IQR4</accession>
<dbReference type="EMBL" id="FOHJ01000013">
    <property type="protein sequence ID" value="SET98811.1"/>
    <property type="molecule type" value="Genomic_DNA"/>
</dbReference>
<dbReference type="AlphaFoldDB" id="A0A1I0IQR4"/>